<evidence type="ECO:0000256" key="1">
    <source>
        <dbReference type="SAM" id="MobiDB-lite"/>
    </source>
</evidence>
<organism evidence="2 3">
    <name type="scientific">Streptomyces afghaniensis 772</name>
    <dbReference type="NCBI Taxonomy" id="1283301"/>
    <lineage>
        <taxon>Bacteria</taxon>
        <taxon>Bacillati</taxon>
        <taxon>Actinomycetota</taxon>
        <taxon>Actinomycetes</taxon>
        <taxon>Kitasatosporales</taxon>
        <taxon>Streptomycetaceae</taxon>
        <taxon>Streptomyces</taxon>
    </lineage>
</organism>
<evidence type="ECO:0000313" key="3">
    <source>
        <dbReference type="Proteomes" id="UP000015001"/>
    </source>
</evidence>
<dbReference type="PATRIC" id="fig|1283301.3.peg.1537"/>
<feature type="compositionally biased region" description="Basic and acidic residues" evidence="1">
    <location>
        <begin position="121"/>
        <end position="131"/>
    </location>
</feature>
<protein>
    <submittedName>
        <fullName evidence="2">Putative Sensor protein KdpD</fullName>
    </submittedName>
</protein>
<feature type="region of interest" description="Disordered" evidence="1">
    <location>
        <begin position="106"/>
        <end position="131"/>
    </location>
</feature>
<keyword evidence="3" id="KW-1185">Reference proteome</keyword>
<dbReference type="EMBL" id="AOPY01001323">
    <property type="protein sequence ID" value="EPJ41365.1"/>
    <property type="molecule type" value="Genomic_DNA"/>
</dbReference>
<comment type="caution">
    <text evidence="2">The sequence shown here is derived from an EMBL/GenBank/DDBJ whole genome shotgun (WGS) entry which is preliminary data.</text>
</comment>
<sequence length="389" mass="41087">MGDDVHVEVGPGLPGDGRADTGSEDVLPGLAARGAQDDLRGVHPAGEGEQRGRYVVADHVMERSAEVLDEGPLHRQFLGRGRGQPVAAGYVDGEYLAAGALLGQPRRPADERPALGPAGQADHDPLARAPDPRHPVVAAVLGEVGVDPVGHPEQRQLAQGGQVAGAEVVRQGRVDLVGCVDVAVRHPPPQRLGRHVDQLDLAGPPYDLVRHGLLLPHTGDRLDDVAEGLQVLDVDGRDDVDACREQFLHVLPALGVAGAGDVRVCEFVHQGDLRAAGEDGVEVHLREDAAPVLQLPARHLLQPVQHQLGAGPAVVLDEGDHAVGAPLDAAVRLGQHRVRLADARCRTEVDPKVAACHGPIVFRSAACAASSLRPGRAAHWCRARRRDRP</sequence>
<evidence type="ECO:0000313" key="2">
    <source>
        <dbReference type="EMBL" id="EPJ41365.1"/>
    </source>
</evidence>
<dbReference type="Proteomes" id="UP000015001">
    <property type="component" value="Unassembled WGS sequence"/>
</dbReference>
<accession>S4MZ36</accession>
<dbReference type="HOGENOM" id="CLU_709620_0_0_11"/>
<dbReference type="AlphaFoldDB" id="S4MZ36"/>
<feature type="region of interest" description="Disordered" evidence="1">
    <location>
        <begin position="1"/>
        <end position="26"/>
    </location>
</feature>
<name>S4MZ36_9ACTN</name>
<feature type="region of interest" description="Disordered" evidence="1">
    <location>
        <begin position="32"/>
        <end position="51"/>
    </location>
</feature>
<feature type="compositionally biased region" description="Basic and acidic residues" evidence="1">
    <location>
        <begin position="35"/>
        <end position="51"/>
    </location>
</feature>
<proteinExistence type="predicted"/>
<gene>
    <name evidence="2" type="ORF">STAFG_1558</name>
</gene>
<reference evidence="2 3" key="1">
    <citation type="submission" date="2013-02" db="EMBL/GenBank/DDBJ databases">
        <title>Draft Genome Sequence of Streptomyces afghaniensis, Which Produces Compounds of the Julimycin B-Complex.</title>
        <authorList>
            <person name="Gruening B.A."/>
            <person name="Praeg A."/>
            <person name="Erxleben A."/>
            <person name="Guenther S."/>
            <person name="Fiedler H.-P."/>
            <person name="Goodfellow M."/>
            <person name="Mueller M."/>
        </authorList>
    </citation>
    <scope>NUCLEOTIDE SEQUENCE [LARGE SCALE GENOMIC DNA]</scope>
    <source>
        <strain evidence="2 3">772</strain>
    </source>
</reference>